<organism evidence="1 2">
    <name type="scientific">Gemella sanguinis</name>
    <dbReference type="NCBI Taxonomy" id="84135"/>
    <lineage>
        <taxon>Bacteria</taxon>
        <taxon>Bacillati</taxon>
        <taxon>Bacillota</taxon>
        <taxon>Bacilli</taxon>
        <taxon>Bacillales</taxon>
        <taxon>Gemellaceae</taxon>
        <taxon>Gemella</taxon>
    </lineage>
</organism>
<comment type="caution">
    <text evidence="1">The sequence shown here is derived from an EMBL/GenBank/DDBJ whole genome shotgun (WGS) entry which is preliminary data.</text>
</comment>
<accession>A0A2N6SD49</accession>
<dbReference type="STRING" id="84135.GCA_001052115_01775"/>
<sequence length="196" mass="23679">MEFEKYKYHYIFDDVLGLRIVWDRGKEHFSYFVNEELAEKSRKSDKDALEVMFYLENKRWPKEGELENYNKTDVKEYIGDGFIIYEEKGKYEIRIEKDCGGAAVKPVFYPITKELKEKALKSQRDGYEVVIYAETGRWPLKDQDEVDREFLREYPEFILKNPELNKELFSEEEFNHLVALGKERKKQKEQEKEENK</sequence>
<proteinExistence type="predicted"/>
<gene>
    <name evidence="1" type="ORF">CJ218_07565</name>
</gene>
<name>A0A2N6SD49_9BACL</name>
<evidence type="ECO:0000313" key="1">
    <source>
        <dbReference type="EMBL" id="PMC51850.1"/>
    </source>
</evidence>
<dbReference type="RefSeq" id="WP_102190156.1">
    <property type="nucleotide sequence ID" value="NZ_PNGT01000009.1"/>
</dbReference>
<protein>
    <submittedName>
        <fullName evidence="1">Uncharacterized protein</fullName>
    </submittedName>
</protein>
<reference evidence="1 2" key="1">
    <citation type="submission" date="2017-09" db="EMBL/GenBank/DDBJ databases">
        <title>Bacterial strain isolated from the female urinary microbiota.</title>
        <authorList>
            <person name="Thomas-White K."/>
            <person name="Kumar N."/>
            <person name="Forster S."/>
            <person name="Putonti C."/>
            <person name="Lawley T."/>
            <person name="Wolfe A.J."/>
        </authorList>
    </citation>
    <scope>NUCLEOTIDE SEQUENCE [LARGE SCALE GENOMIC DNA]</scope>
    <source>
        <strain evidence="1 2">UMB0186</strain>
    </source>
</reference>
<dbReference type="EMBL" id="PNGT01000009">
    <property type="protein sequence ID" value="PMC51850.1"/>
    <property type="molecule type" value="Genomic_DNA"/>
</dbReference>
<dbReference type="AlphaFoldDB" id="A0A2N6SD49"/>
<dbReference type="OrthoDB" id="2678546at2"/>
<evidence type="ECO:0000313" key="2">
    <source>
        <dbReference type="Proteomes" id="UP000235670"/>
    </source>
</evidence>
<dbReference type="Proteomes" id="UP000235670">
    <property type="component" value="Unassembled WGS sequence"/>
</dbReference>